<evidence type="ECO:0000256" key="2">
    <source>
        <dbReference type="SAM" id="Phobius"/>
    </source>
</evidence>
<comment type="caution">
    <text evidence="3">The sequence shown here is derived from an EMBL/GenBank/DDBJ whole genome shotgun (WGS) entry which is preliminary data.</text>
</comment>
<feature type="region of interest" description="Disordered" evidence="1">
    <location>
        <begin position="1"/>
        <end position="38"/>
    </location>
</feature>
<evidence type="ECO:0000256" key="1">
    <source>
        <dbReference type="SAM" id="MobiDB-lite"/>
    </source>
</evidence>
<accession>A0A9N9PVD2</accession>
<keyword evidence="2" id="KW-0812">Transmembrane</keyword>
<feature type="compositionally biased region" description="Low complexity" evidence="1">
    <location>
        <begin position="69"/>
        <end position="87"/>
    </location>
</feature>
<keyword evidence="2" id="KW-0472">Membrane</keyword>
<keyword evidence="4" id="KW-1185">Reference proteome</keyword>
<evidence type="ECO:0000313" key="3">
    <source>
        <dbReference type="EMBL" id="CAG8955477.1"/>
    </source>
</evidence>
<feature type="compositionally biased region" description="Basic residues" evidence="1">
    <location>
        <begin position="1"/>
        <end position="12"/>
    </location>
</feature>
<proteinExistence type="predicted"/>
<feature type="transmembrane region" description="Helical" evidence="2">
    <location>
        <begin position="107"/>
        <end position="130"/>
    </location>
</feature>
<dbReference type="AlphaFoldDB" id="A0A9N9PVD2"/>
<evidence type="ECO:0000313" key="4">
    <source>
        <dbReference type="Proteomes" id="UP000696280"/>
    </source>
</evidence>
<organism evidence="3 4">
    <name type="scientific">Hymenoscyphus fraxineus</name>
    <dbReference type="NCBI Taxonomy" id="746836"/>
    <lineage>
        <taxon>Eukaryota</taxon>
        <taxon>Fungi</taxon>
        <taxon>Dikarya</taxon>
        <taxon>Ascomycota</taxon>
        <taxon>Pezizomycotina</taxon>
        <taxon>Leotiomycetes</taxon>
        <taxon>Helotiales</taxon>
        <taxon>Helotiaceae</taxon>
        <taxon>Hymenoscyphus</taxon>
    </lineage>
</organism>
<feature type="compositionally biased region" description="Polar residues" evidence="1">
    <location>
        <begin position="17"/>
        <end position="27"/>
    </location>
</feature>
<dbReference type="OrthoDB" id="5353310at2759"/>
<feature type="region of interest" description="Disordered" evidence="1">
    <location>
        <begin position="58"/>
        <end position="87"/>
    </location>
</feature>
<dbReference type="Proteomes" id="UP000696280">
    <property type="component" value="Unassembled WGS sequence"/>
</dbReference>
<keyword evidence="2" id="KW-1133">Transmembrane helix</keyword>
<dbReference type="EMBL" id="CAJVRL010000063">
    <property type="protein sequence ID" value="CAG8955477.1"/>
    <property type="molecule type" value="Genomic_DNA"/>
</dbReference>
<gene>
    <name evidence="3" type="ORF">HYFRA_00010344</name>
</gene>
<protein>
    <submittedName>
        <fullName evidence="3">Uncharacterized protein</fullName>
    </submittedName>
</protein>
<reference evidence="3" key="1">
    <citation type="submission" date="2021-07" db="EMBL/GenBank/DDBJ databases">
        <authorList>
            <person name="Durling M."/>
        </authorList>
    </citation>
    <scope>NUCLEOTIDE SEQUENCE</scope>
</reference>
<name>A0A9N9PVD2_9HELO</name>
<sequence length="134" mass="15052">MGRKPRSQRPHVPRPSPLQQVTLTRPISTLEADQPSADMGIVRDPEFWKRFSTAMHKAEEVEATQEPANRGSRSNSGSSGGQSLKKSYSYGDDWLVQQRRDKRRCRIYSLLIAAVVITIIAAGAICGWYFTHAH</sequence>